<proteinExistence type="predicted"/>
<dbReference type="RefSeq" id="WP_207333510.1">
    <property type="nucleotide sequence ID" value="NZ_JAFMYU010000001.1"/>
</dbReference>
<protein>
    <recommendedName>
        <fullName evidence="4">YD repeat-containing protein</fullName>
    </recommendedName>
</protein>
<evidence type="ECO:0000313" key="2">
    <source>
        <dbReference type="EMBL" id="MBO0929545.1"/>
    </source>
</evidence>
<organism evidence="2 3">
    <name type="scientific">Fibrella aquatilis</name>
    <dbReference type="NCBI Taxonomy" id="2817059"/>
    <lineage>
        <taxon>Bacteria</taxon>
        <taxon>Pseudomonadati</taxon>
        <taxon>Bacteroidota</taxon>
        <taxon>Cytophagia</taxon>
        <taxon>Cytophagales</taxon>
        <taxon>Spirosomataceae</taxon>
        <taxon>Fibrella</taxon>
    </lineage>
</organism>
<evidence type="ECO:0000256" key="1">
    <source>
        <dbReference type="SAM" id="SignalP"/>
    </source>
</evidence>
<keyword evidence="3" id="KW-1185">Reference proteome</keyword>
<feature type="signal peptide" evidence="1">
    <location>
        <begin position="1"/>
        <end position="25"/>
    </location>
</feature>
<dbReference type="EMBL" id="JAFMYU010000001">
    <property type="protein sequence ID" value="MBO0929545.1"/>
    <property type="molecule type" value="Genomic_DNA"/>
</dbReference>
<dbReference type="Proteomes" id="UP000664795">
    <property type="component" value="Unassembled WGS sequence"/>
</dbReference>
<accession>A0A939JYV8</accession>
<gene>
    <name evidence="2" type="ORF">J2I48_00985</name>
</gene>
<dbReference type="AlphaFoldDB" id="A0A939JYV8"/>
<name>A0A939JYV8_9BACT</name>
<keyword evidence="1" id="KW-0732">Signal</keyword>
<sequence>MNLVKFSSNMLCMFFLFSFGHSSFAQQKNDWQKMRLGGRPKLIISSGLDSTVPDPDTSTLHFSPKGYLILQTSEYDGDNYRTEYKFAPSGLRSEVVVYKNGKLYLRRHVDSNSEQSENNLTEIITQDSNGEQKKIKNDHKGNRLLYETYSKLPDGSLKKTYGEYHSYKFDKYGNWYESKRLIKFQHIEELKNGGTTIRKITYY</sequence>
<evidence type="ECO:0008006" key="4">
    <source>
        <dbReference type="Google" id="ProtNLM"/>
    </source>
</evidence>
<feature type="chain" id="PRO_5037990002" description="YD repeat-containing protein" evidence="1">
    <location>
        <begin position="26"/>
        <end position="203"/>
    </location>
</feature>
<comment type="caution">
    <text evidence="2">The sequence shown here is derived from an EMBL/GenBank/DDBJ whole genome shotgun (WGS) entry which is preliminary data.</text>
</comment>
<evidence type="ECO:0000313" key="3">
    <source>
        <dbReference type="Proteomes" id="UP000664795"/>
    </source>
</evidence>
<reference evidence="2 3" key="1">
    <citation type="submission" date="2021-03" db="EMBL/GenBank/DDBJ databases">
        <title>Fibrella sp. HMF5036 genome sequencing and assembly.</title>
        <authorList>
            <person name="Kang H."/>
            <person name="Kim H."/>
            <person name="Bae S."/>
            <person name="Joh K."/>
        </authorList>
    </citation>
    <scope>NUCLEOTIDE SEQUENCE [LARGE SCALE GENOMIC DNA]</scope>
    <source>
        <strain evidence="2 3">HMF5036</strain>
    </source>
</reference>